<dbReference type="Proteomes" id="UP000537161">
    <property type="component" value="Unassembled WGS sequence"/>
</dbReference>
<evidence type="ECO:0000313" key="3">
    <source>
        <dbReference type="EMBL" id="MBB5707073.1"/>
    </source>
</evidence>
<evidence type="ECO:0000313" key="4">
    <source>
        <dbReference type="Proteomes" id="UP000537161"/>
    </source>
</evidence>
<keyword evidence="4" id="KW-1185">Reference proteome</keyword>
<reference evidence="3 4" key="1">
    <citation type="submission" date="2020-08" db="EMBL/GenBank/DDBJ databases">
        <title>Genomic Encyclopedia of Type Strains, Phase IV (KMG-IV): sequencing the most valuable type-strain genomes for metagenomic binning, comparative biology and taxonomic classification.</title>
        <authorList>
            <person name="Goeker M."/>
        </authorList>
    </citation>
    <scope>NUCLEOTIDE SEQUENCE [LARGE SCALE GENOMIC DNA]</scope>
    <source>
        <strain evidence="3 4">DSM 27163</strain>
    </source>
</reference>
<protein>
    <recommendedName>
        <fullName evidence="2">Acyl-CoA dehydrogenase C-terminal domain-containing protein</fullName>
    </recommendedName>
</protein>
<sequence>MVDLIQDKAALSLRIDGIAEALTQSAGDDVESTASTLSLVRDAGLFELDDPLLALEATRAVGRFCASTAWMLAEHGEARRLLGGFPASVRDAVGRGLIVIARGGEGASLSGDAIRGVWPSVGGLVHADWLLLTGVADASGQDGVALVPAGPVRATPYAYLGGLRGVGWQRVEIDALSVAPGCWAPAFVFADRGLGGNRLIGSLIGCAEGGYRDYVRMTRSRITGIGGASVAGFTQVQARLAESDAELGCATRLFEALVAGLDGDDDAHARRDRAYMAHLALDAVTRLVRQMGAMGLSESNPVQRRYRDLRTLAADAAFAWDDHMAGYGRALLGIGETVDAAA</sequence>
<feature type="domain" description="Acyl-CoA dehydrogenase C-terminal" evidence="2">
    <location>
        <begin position="204"/>
        <end position="317"/>
    </location>
</feature>
<gene>
    <name evidence="3" type="ORF">FHR21_002435</name>
</gene>
<comment type="caution">
    <text evidence="3">The sequence shown here is derived from an EMBL/GenBank/DDBJ whole genome shotgun (WGS) entry which is preliminary data.</text>
</comment>
<name>A0A7W9B6F6_9SPHN</name>
<dbReference type="InterPro" id="IPR013107">
    <property type="entry name" value="Acyl-CoA_DH_C"/>
</dbReference>
<proteinExistence type="predicted"/>
<organism evidence="3 4">
    <name type="scientific">Sphingopyxis panaciterrulae</name>
    <dbReference type="NCBI Taxonomy" id="462372"/>
    <lineage>
        <taxon>Bacteria</taxon>
        <taxon>Pseudomonadati</taxon>
        <taxon>Pseudomonadota</taxon>
        <taxon>Alphaproteobacteria</taxon>
        <taxon>Sphingomonadales</taxon>
        <taxon>Sphingomonadaceae</taxon>
        <taxon>Sphingopyxis</taxon>
    </lineage>
</organism>
<dbReference type="Gene3D" id="1.20.140.10">
    <property type="entry name" value="Butyryl-CoA Dehydrogenase, subunit A, domain 3"/>
    <property type="match status" value="1"/>
</dbReference>
<keyword evidence="1" id="KW-0560">Oxidoreductase</keyword>
<dbReference type="Pfam" id="PF08028">
    <property type="entry name" value="Acyl-CoA_dh_2"/>
    <property type="match status" value="1"/>
</dbReference>
<dbReference type="RefSeq" id="WP_184098583.1">
    <property type="nucleotide sequence ID" value="NZ_JACIJH010000007.1"/>
</dbReference>
<dbReference type="SUPFAM" id="SSF47203">
    <property type="entry name" value="Acyl-CoA dehydrogenase C-terminal domain-like"/>
    <property type="match status" value="1"/>
</dbReference>
<evidence type="ECO:0000256" key="1">
    <source>
        <dbReference type="ARBA" id="ARBA00023002"/>
    </source>
</evidence>
<accession>A0A7W9B6F6</accession>
<evidence type="ECO:0000259" key="2">
    <source>
        <dbReference type="Pfam" id="PF08028"/>
    </source>
</evidence>
<dbReference type="EMBL" id="JACIJH010000007">
    <property type="protein sequence ID" value="MBB5707073.1"/>
    <property type="molecule type" value="Genomic_DNA"/>
</dbReference>
<dbReference type="GO" id="GO:0016627">
    <property type="term" value="F:oxidoreductase activity, acting on the CH-CH group of donors"/>
    <property type="evidence" value="ECO:0007669"/>
    <property type="project" value="InterPro"/>
</dbReference>
<dbReference type="AlphaFoldDB" id="A0A7W9B6F6"/>
<dbReference type="InterPro" id="IPR036250">
    <property type="entry name" value="AcylCo_DH-like_C"/>
</dbReference>